<gene>
    <name evidence="2" type="ORF">GGQ63_002598</name>
</gene>
<organism evidence="2 3">
    <name type="scientific">Prosthecomicrobium pneumaticum</name>
    <dbReference type="NCBI Taxonomy" id="81895"/>
    <lineage>
        <taxon>Bacteria</taxon>
        <taxon>Pseudomonadati</taxon>
        <taxon>Pseudomonadota</taxon>
        <taxon>Alphaproteobacteria</taxon>
        <taxon>Hyphomicrobiales</taxon>
        <taxon>Kaistiaceae</taxon>
        <taxon>Prosthecomicrobium</taxon>
    </lineage>
</organism>
<evidence type="ECO:0000313" key="3">
    <source>
        <dbReference type="Proteomes" id="UP000523821"/>
    </source>
</evidence>
<dbReference type="Proteomes" id="UP000523821">
    <property type="component" value="Unassembled WGS sequence"/>
</dbReference>
<keyword evidence="1" id="KW-1133">Transmembrane helix</keyword>
<reference evidence="2 3" key="1">
    <citation type="submission" date="2020-08" db="EMBL/GenBank/DDBJ databases">
        <title>Genomic Encyclopedia of Type Strains, Phase IV (KMG-IV): sequencing the most valuable type-strain genomes for metagenomic binning, comparative biology and taxonomic classification.</title>
        <authorList>
            <person name="Goeker M."/>
        </authorList>
    </citation>
    <scope>NUCLEOTIDE SEQUENCE [LARGE SCALE GENOMIC DNA]</scope>
    <source>
        <strain evidence="2 3">DSM 16268</strain>
    </source>
</reference>
<keyword evidence="3" id="KW-1185">Reference proteome</keyword>
<keyword evidence="1" id="KW-0812">Transmembrane</keyword>
<feature type="transmembrane region" description="Helical" evidence="1">
    <location>
        <begin position="16"/>
        <end position="37"/>
    </location>
</feature>
<dbReference type="EMBL" id="JACHOO010000005">
    <property type="protein sequence ID" value="MBB5753528.1"/>
    <property type="molecule type" value="Genomic_DNA"/>
</dbReference>
<name>A0A7W9FMV9_9HYPH</name>
<accession>A0A7W9FMV9</accession>
<sequence>MASSPAVASPFWRRGLVLVPIAAAYLFVLAIVTGLPWRGPVTAELVATAGLGEGAAAR</sequence>
<dbReference type="RefSeq" id="WP_183856453.1">
    <property type="nucleotide sequence ID" value="NZ_JACHOO010000005.1"/>
</dbReference>
<evidence type="ECO:0000313" key="2">
    <source>
        <dbReference type="EMBL" id="MBB5753528.1"/>
    </source>
</evidence>
<evidence type="ECO:0000256" key="1">
    <source>
        <dbReference type="SAM" id="Phobius"/>
    </source>
</evidence>
<dbReference type="AlphaFoldDB" id="A0A7W9FMV9"/>
<proteinExistence type="predicted"/>
<protein>
    <submittedName>
        <fullName evidence="2">Uncharacterized protein</fullName>
    </submittedName>
</protein>
<keyword evidence="1" id="KW-0472">Membrane</keyword>
<comment type="caution">
    <text evidence="2">The sequence shown here is derived from an EMBL/GenBank/DDBJ whole genome shotgun (WGS) entry which is preliminary data.</text>
</comment>